<keyword evidence="2" id="KW-0732">Signal</keyword>
<evidence type="ECO:0000256" key="1">
    <source>
        <dbReference type="SAM" id="MobiDB-lite"/>
    </source>
</evidence>
<feature type="region of interest" description="Disordered" evidence="1">
    <location>
        <begin position="56"/>
        <end position="77"/>
    </location>
</feature>
<name>A0A242N4F9_CABSO</name>
<gene>
    <name evidence="3" type="ORF">PAMC26510_07120</name>
</gene>
<dbReference type="Proteomes" id="UP000194546">
    <property type="component" value="Unassembled WGS sequence"/>
</dbReference>
<organism evidence="3 4">
    <name type="scientific">Caballeronia sordidicola</name>
    <name type="common">Burkholderia sordidicola</name>
    <dbReference type="NCBI Taxonomy" id="196367"/>
    <lineage>
        <taxon>Bacteria</taxon>
        <taxon>Pseudomonadati</taxon>
        <taxon>Pseudomonadota</taxon>
        <taxon>Betaproteobacteria</taxon>
        <taxon>Burkholderiales</taxon>
        <taxon>Burkholderiaceae</taxon>
        <taxon>Caballeronia</taxon>
    </lineage>
</organism>
<proteinExistence type="predicted"/>
<sequence length="148" mass="16676">MTCAWACAFCLRFLLFNCVSCLPRRLSAYRLQPQAVPILDVQNWCAAFERALKRQNRHRPDRRGSVSGATSGRLQPSARLRPVPKRPVFYPKPLCPRGPARLKWARGGSGQIDYMHFQDGVVPAQTVVAERVRPYILSIATSQGVRNV</sequence>
<reference evidence="3 4" key="1">
    <citation type="submission" date="2017-03" db="EMBL/GenBank/DDBJ databases">
        <title>Genome analysis of strain PAMC 26510.</title>
        <authorList>
            <person name="Oh H.-M."/>
            <person name="Yang J.-A."/>
        </authorList>
    </citation>
    <scope>NUCLEOTIDE SEQUENCE [LARGE SCALE GENOMIC DNA]</scope>
    <source>
        <strain evidence="3 4">PAMC 26510</strain>
    </source>
</reference>
<protein>
    <recommendedName>
        <fullName evidence="5">Secreted protein</fullName>
    </recommendedName>
</protein>
<dbReference type="AlphaFoldDB" id="A0A242N4F9"/>
<dbReference type="EMBL" id="NBTY01000040">
    <property type="protein sequence ID" value="OTP78531.1"/>
    <property type="molecule type" value="Genomic_DNA"/>
</dbReference>
<accession>A0A242N4F9</accession>
<comment type="caution">
    <text evidence="3">The sequence shown here is derived from an EMBL/GenBank/DDBJ whole genome shotgun (WGS) entry which is preliminary data.</text>
</comment>
<feature type="signal peptide" evidence="2">
    <location>
        <begin position="1"/>
        <end position="21"/>
    </location>
</feature>
<evidence type="ECO:0008006" key="5">
    <source>
        <dbReference type="Google" id="ProtNLM"/>
    </source>
</evidence>
<evidence type="ECO:0000313" key="4">
    <source>
        <dbReference type="Proteomes" id="UP000194546"/>
    </source>
</evidence>
<evidence type="ECO:0000313" key="3">
    <source>
        <dbReference type="EMBL" id="OTP78531.1"/>
    </source>
</evidence>
<feature type="chain" id="PRO_5013258365" description="Secreted protein" evidence="2">
    <location>
        <begin position="22"/>
        <end position="148"/>
    </location>
</feature>
<evidence type="ECO:0000256" key="2">
    <source>
        <dbReference type="SAM" id="SignalP"/>
    </source>
</evidence>